<evidence type="ECO:0000313" key="4">
    <source>
        <dbReference type="Proteomes" id="UP001589774"/>
    </source>
</evidence>
<dbReference type="Gene3D" id="3.30.70.100">
    <property type="match status" value="1"/>
</dbReference>
<reference evidence="3 4" key="1">
    <citation type="submission" date="2024-09" db="EMBL/GenBank/DDBJ databases">
        <authorList>
            <person name="Sun Q."/>
            <person name="Mori K."/>
        </authorList>
    </citation>
    <scope>NUCLEOTIDE SEQUENCE [LARGE SCALE GENOMIC DNA]</scope>
    <source>
        <strain evidence="3 4">CCM 7765</strain>
    </source>
</reference>
<feature type="domain" description="HMA" evidence="2">
    <location>
        <begin position="23"/>
        <end position="88"/>
    </location>
</feature>
<dbReference type="SUPFAM" id="SSF55008">
    <property type="entry name" value="HMA, heavy metal-associated domain"/>
    <property type="match status" value="1"/>
</dbReference>
<organism evidence="3 4">
    <name type="scientific">Olivibacter oleidegradans</name>
    <dbReference type="NCBI Taxonomy" id="760123"/>
    <lineage>
        <taxon>Bacteria</taxon>
        <taxon>Pseudomonadati</taxon>
        <taxon>Bacteroidota</taxon>
        <taxon>Sphingobacteriia</taxon>
        <taxon>Sphingobacteriales</taxon>
        <taxon>Sphingobacteriaceae</taxon>
        <taxon>Olivibacter</taxon>
    </lineage>
</organism>
<dbReference type="EMBL" id="JBHLWO010000004">
    <property type="protein sequence ID" value="MFC0321207.1"/>
    <property type="molecule type" value="Genomic_DNA"/>
</dbReference>
<proteinExistence type="predicted"/>
<evidence type="ECO:0000259" key="2">
    <source>
        <dbReference type="PROSITE" id="PS50846"/>
    </source>
</evidence>
<dbReference type="Proteomes" id="UP001589774">
    <property type="component" value="Unassembled WGS sequence"/>
</dbReference>
<evidence type="ECO:0000256" key="1">
    <source>
        <dbReference type="SAM" id="MobiDB-lite"/>
    </source>
</evidence>
<dbReference type="RefSeq" id="WP_130858316.1">
    <property type="nucleotide sequence ID" value="NZ_JBHLWO010000004.1"/>
</dbReference>
<dbReference type="InterPro" id="IPR036163">
    <property type="entry name" value="HMA_dom_sf"/>
</dbReference>
<dbReference type="Pfam" id="PF00403">
    <property type="entry name" value="HMA"/>
    <property type="match status" value="1"/>
</dbReference>
<sequence>MKSIRLMLVAIMAIIGTTVYGQEKNTSFKVYGNCEMCKKRIEKAANIEGVKSASWNVETKMMTLAFNADKVSEKDVQKQIAKAGHDTQGLSASDAAYDKLPGCCQYDRKDASQGEHEGHQQEKSQPHNH</sequence>
<dbReference type="PROSITE" id="PS50846">
    <property type="entry name" value="HMA_2"/>
    <property type="match status" value="1"/>
</dbReference>
<gene>
    <name evidence="3" type="ORF">ACFFI0_23000</name>
</gene>
<name>A0ABV6HQN6_9SPHI</name>
<accession>A0ABV6HQN6</accession>
<comment type="caution">
    <text evidence="3">The sequence shown here is derived from an EMBL/GenBank/DDBJ whole genome shotgun (WGS) entry which is preliminary data.</text>
</comment>
<dbReference type="InterPro" id="IPR006121">
    <property type="entry name" value="HMA_dom"/>
</dbReference>
<keyword evidence="4" id="KW-1185">Reference proteome</keyword>
<feature type="region of interest" description="Disordered" evidence="1">
    <location>
        <begin position="107"/>
        <end position="129"/>
    </location>
</feature>
<protein>
    <submittedName>
        <fullName evidence="3">Heavy-metal-associated domain-containing protein</fullName>
    </submittedName>
</protein>
<evidence type="ECO:0000313" key="3">
    <source>
        <dbReference type="EMBL" id="MFC0321207.1"/>
    </source>
</evidence>